<comment type="similarity">
    <text evidence="1 2">Belongs to the TIFY/JAZ family.</text>
</comment>
<keyword evidence="2" id="KW-1184">Jasmonic acid signaling pathway</keyword>
<feature type="region of interest" description="Disordered" evidence="3">
    <location>
        <begin position="1"/>
        <end position="20"/>
    </location>
</feature>
<proteinExistence type="inferred from homology"/>
<dbReference type="Pfam" id="PF09425">
    <property type="entry name" value="Jas_motif"/>
    <property type="match status" value="1"/>
</dbReference>
<comment type="domain">
    <text evidence="2">The jas domain is required for interaction with COI1.</text>
</comment>
<dbReference type="AlphaFoldDB" id="A0A7J0EQH1"/>
<evidence type="ECO:0000256" key="2">
    <source>
        <dbReference type="RuleBase" id="RU369065"/>
    </source>
</evidence>
<name>A0A7J0EQH1_9ERIC</name>
<dbReference type="PROSITE" id="PS51320">
    <property type="entry name" value="TIFY"/>
    <property type="match status" value="1"/>
</dbReference>
<evidence type="ECO:0000256" key="1">
    <source>
        <dbReference type="ARBA" id="ARBA00008614"/>
    </source>
</evidence>
<dbReference type="EMBL" id="BJWL01000006">
    <property type="protein sequence ID" value="GFY88562.1"/>
    <property type="molecule type" value="Genomic_DNA"/>
</dbReference>
<gene>
    <name evidence="5" type="ORF">Acr_06g0005020</name>
</gene>
<feature type="compositionally biased region" description="Basic and acidic residues" evidence="3">
    <location>
        <begin position="225"/>
        <end position="246"/>
    </location>
</feature>
<dbReference type="GO" id="GO:0005634">
    <property type="term" value="C:nucleus"/>
    <property type="evidence" value="ECO:0007669"/>
    <property type="project" value="UniProtKB-SubCell"/>
</dbReference>
<keyword evidence="2" id="KW-0539">Nucleus</keyword>
<comment type="subcellular location">
    <subcellularLocation>
        <location evidence="2">Nucleus</location>
    </subcellularLocation>
</comment>
<dbReference type="InterPro" id="IPR010399">
    <property type="entry name" value="Tify_dom"/>
</dbReference>
<comment type="caution">
    <text evidence="5">The sequence shown here is derived from an EMBL/GenBank/DDBJ whole genome shotgun (WGS) entry which is preliminary data.</text>
</comment>
<dbReference type="Proteomes" id="UP000585474">
    <property type="component" value="Unassembled WGS sequence"/>
</dbReference>
<feature type="domain" description="Tify" evidence="4">
    <location>
        <begin position="126"/>
        <end position="161"/>
    </location>
</feature>
<accession>A0A7J0EQH1</accession>
<dbReference type="GO" id="GO:2000022">
    <property type="term" value="P:regulation of jasmonic acid mediated signaling pathway"/>
    <property type="evidence" value="ECO:0007669"/>
    <property type="project" value="UniProtKB-UniRule"/>
</dbReference>
<dbReference type="InterPro" id="IPR040390">
    <property type="entry name" value="TIFY/JAZ"/>
</dbReference>
<organism evidence="5 6">
    <name type="scientific">Actinidia rufa</name>
    <dbReference type="NCBI Taxonomy" id="165716"/>
    <lineage>
        <taxon>Eukaryota</taxon>
        <taxon>Viridiplantae</taxon>
        <taxon>Streptophyta</taxon>
        <taxon>Embryophyta</taxon>
        <taxon>Tracheophyta</taxon>
        <taxon>Spermatophyta</taxon>
        <taxon>Magnoliopsida</taxon>
        <taxon>eudicotyledons</taxon>
        <taxon>Gunneridae</taxon>
        <taxon>Pentapetalae</taxon>
        <taxon>asterids</taxon>
        <taxon>Ericales</taxon>
        <taxon>Actinidiaceae</taxon>
        <taxon>Actinidia</taxon>
    </lineage>
</organism>
<protein>
    <recommendedName>
        <fullName evidence="2">Protein TIFY</fullName>
    </recommendedName>
    <alternativeName>
        <fullName evidence="2">Jasmonate ZIM domain-containing protein</fullName>
    </alternativeName>
</protein>
<dbReference type="Pfam" id="PF06200">
    <property type="entry name" value="tify"/>
    <property type="match status" value="1"/>
</dbReference>
<sequence length="256" mass="27800">MSCTSTLANDSMKMENSTISSNAQTNAESLFGDHQKPHLESSSKDNMTDHQTLDLFRKDLLTKTTSYNIGKSNEEESQAVKRATTTRPMVPPKFYGGVRCASSLEQTILPGLSGHAIFPSPGPSGDKDSTSQLTIFYAGEVNVYDDVPLHKAQAIILLAGESISSAPVVANIPKTDEKKPLPPPNLPSICKLQAGLPIARRISLKRFLEKRHTRITNKCPYASSDAKHDENSEPNSTHHDLNEKAKSTPSNTTKGG</sequence>
<keyword evidence="6" id="KW-1185">Reference proteome</keyword>
<dbReference type="PANTHER" id="PTHR33077">
    <property type="entry name" value="PROTEIN TIFY 4A-RELATED-RELATED"/>
    <property type="match status" value="1"/>
</dbReference>
<dbReference type="GO" id="GO:0009611">
    <property type="term" value="P:response to wounding"/>
    <property type="evidence" value="ECO:0007669"/>
    <property type="project" value="UniProtKB-UniRule"/>
</dbReference>
<evidence type="ECO:0000313" key="5">
    <source>
        <dbReference type="EMBL" id="GFY88562.1"/>
    </source>
</evidence>
<dbReference type="PANTHER" id="PTHR33077:SF102">
    <property type="entry name" value="PROTEIN TIFY"/>
    <property type="match status" value="1"/>
</dbReference>
<evidence type="ECO:0000256" key="3">
    <source>
        <dbReference type="SAM" id="MobiDB-lite"/>
    </source>
</evidence>
<feature type="region of interest" description="Disordered" evidence="3">
    <location>
        <begin position="218"/>
        <end position="256"/>
    </location>
</feature>
<dbReference type="GO" id="GO:0031347">
    <property type="term" value="P:regulation of defense response"/>
    <property type="evidence" value="ECO:0007669"/>
    <property type="project" value="UniProtKB-UniRule"/>
</dbReference>
<dbReference type="SMART" id="SM00979">
    <property type="entry name" value="TIFY"/>
    <property type="match status" value="1"/>
</dbReference>
<dbReference type="InterPro" id="IPR018467">
    <property type="entry name" value="CCT_CS"/>
</dbReference>
<feature type="compositionally biased region" description="Polar residues" evidence="3">
    <location>
        <begin position="247"/>
        <end position="256"/>
    </location>
</feature>
<reference evidence="5 6" key="1">
    <citation type="submission" date="2019-07" db="EMBL/GenBank/DDBJ databases">
        <title>De Novo Assembly of kiwifruit Actinidia rufa.</title>
        <authorList>
            <person name="Sugita-Konishi S."/>
            <person name="Sato K."/>
            <person name="Mori E."/>
            <person name="Abe Y."/>
            <person name="Kisaki G."/>
            <person name="Hamano K."/>
            <person name="Suezawa K."/>
            <person name="Otani M."/>
            <person name="Fukuda T."/>
            <person name="Manabe T."/>
            <person name="Gomi K."/>
            <person name="Tabuchi M."/>
            <person name="Akimitsu K."/>
            <person name="Kataoka I."/>
        </authorList>
    </citation>
    <scope>NUCLEOTIDE SEQUENCE [LARGE SCALE GENOMIC DNA]</scope>
    <source>
        <strain evidence="6">cv. Fuchu</strain>
    </source>
</reference>
<comment type="function">
    <text evidence="2">Repressor of jasmonate responses.</text>
</comment>
<evidence type="ECO:0000313" key="6">
    <source>
        <dbReference type="Proteomes" id="UP000585474"/>
    </source>
</evidence>
<dbReference type="OrthoDB" id="649989at2759"/>
<evidence type="ECO:0000259" key="4">
    <source>
        <dbReference type="PROSITE" id="PS51320"/>
    </source>
</evidence>